<dbReference type="PROSITE" id="PS00107">
    <property type="entry name" value="PROTEIN_KINASE_ATP"/>
    <property type="match status" value="1"/>
</dbReference>
<evidence type="ECO:0000256" key="21">
    <source>
        <dbReference type="PROSITE-ProRule" id="PRU10141"/>
    </source>
</evidence>
<name>A0A4S4EAZ9_CAMSN</name>
<protein>
    <recommendedName>
        <fullName evidence="17">mitogen-activated protein kinase kinase</fullName>
        <ecNumber evidence="17">2.7.12.2</ecNumber>
    </recommendedName>
</protein>
<keyword evidence="8 22" id="KW-0812">Transmembrane</keyword>
<evidence type="ECO:0000256" key="12">
    <source>
        <dbReference type="ARBA" id="ARBA00022840"/>
    </source>
</evidence>
<comment type="catalytic activity">
    <reaction evidence="19">
        <text>L-threonyl-[protein] + ATP = O-phospho-L-threonyl-[protein] + ADP + H(+)</text>
        <dbReference type="Rhea" id="RHEA:46608"/>
        <dbReference type="Rhea" id="RHEA-COMP:11060"/>
        <dbReference type="Rhea" id="RHEA-COMP:11605"/>
        <dbReference type="ChEBI" id="CHEBI:15378"/>
        <dbReference type="ChEBI" id="CHEBI:30013"/>
        <dbReference type="ChEBI" id="CHEBI:30616"/>
        <dbReference type="ChEBI" id="CHEBI:61977"/>
        <dbReference type="ChEBI" id="CHEBI:456216"/>
        <dbReference type="EC" id="2.7.12.2"/>
    </reaction>
</comment>
<dbReference type="Gene3D" id="3.30.200.20">
    <property type="entry name" value="Phosphorylase Kinase, domain 1"/>
    <property type="match status" value="1"/>
</dbReference>
<evidence type="ECO:0000256" key="18">
    <source>
        <dbReference type="ARBA" id="ARBA00049014"/>
    </source>
</evidence>
<proteinExistence type="inferred from homology"/>
<feature type="binding site" evidence="21">
    <location>
        <position position="81"/>
    </location>
    <ligand>
        <name>ATP</name>
        <dbReference type="ChEBI" id="CHEBI:30616"/>
    </ligand>
</feature>
<dbReference type="GO" id="GO:0005524">
    <property type="term" value="F:ATP binding"/>
    <property type="evidence" value="ECO:0007669"/>
    <property type="project" value="UniProtKB-UniRule"/>
</dbReference>
<keyword evidence="14 22" id="KW-0472">Membrane</keyword>
<evidence type="ECO:0000313" key="25">
    <source>
        <dbReference type="Proteomes" id="UP000306102"/>
    </source>
</evidence>
<keyword evidence="25" id="KW-1185">Reference proteome</keyword>
<comment type="caution">
    <text evidence="24">The sequence shown here is derived from an EMBL/GenBank/DDBJ whole genome shotgun (WGS) entry which is preliminary data.</text>
</comment>
<dbReference type="CDD" id="cd06623">
    <property type="entry name" value="PKc_MAPKK_plant_like"/>
    <property type="match status" value="1"/>
</dbReference>
<dbReference type="PANTHER" id="PTHR24361:SF747">
    <property type="entry name" value="MITOGEN-ACTIVATED PROTEIN KINASE KINASE 10"/>
    <property type="match status" value="1"/>
</dbReference>
<dbReference type="EC" id="2.7.12.2" evidence="17"/>
<dbReference type="GO" id="GO:0005789">
    <property type="term" value="C:endoplasmic reticulum membrane"/>
    <property type="evidence" value="ECO:0007669"/>
    <property type="project" value="UniProtKB-SubCell"/>
</dbReference>
<evidence type="ECO:0000256" key="22">
    <source>
        <dbReference type="SAM" id="Phobius"/>
    </source>
</evidence>
<dbReference type="SUPFAM" id="SSF56112">
    <property type="entry name" value="Protein kinase-like (PK-like)"/>
    <property type="match status" value="1"/>
</dbReference>
<evidence type="ECO:0000256" key="19">
    <source>
        <dbReference type="ARBA" id="ARBA00049299"/>
    </source>
</evidence>
<evidence type="ECO:0000259" key="23">
    <source>
        <dbReference type="PROSITE" id="PS50011"/>
    </source>
</evidence>
<evidence type="ECO:0000256" key="2">
    <source>
        <dbReference type="ARBA" id="ARBA00004687"/>
    </source>
</evidence>
<evidence type="ECO:0000256" key="17">
    <source>
        <dbReference type="ARBA" id="ARBA00038999"/>
    </source>
</evidence>
<dbReference type="InterPro" id="IPR053235">
    <property type="entry name" value="Ser_Thr_kinase"/>
</dbReference>
<keyword evidence="4" id="KW-0337">GPI-anchor biosynthesis</keyword>
<evidence type="ECO:0000256" key="8">
    <source>
        <dbReference type="ARBA" id="ARBA00022692"/>
    </source>
</evidence>
<sequence>MSLVRERRHQKALKLSLPPPVTAAEFRHRSPLPSPLSSTSTESPGIDTLFDLEKLAVLGHGNGGTVYKVRHRHTSSLYALKVLKFDEDAIAVRQQAAREAEILKRVDSQFVVKCHGVFDNGLGDPECVGCDLCFVMEYMEAGSLHDVLSIHRRLTERAISGIGRRVLEGLHYLHGMQIVHRDIKPSNLLINNRGEIKIADFGVSRVVAGKLEPANSSMGTSAYMSPERLDPERWNGHYSDGFAGDVWSLGLVVLECHVGYFPLISPGQKPDWATLMCAICFGEKMEMPETASPEFRSFMRRCLEKDWRMRGTVTELLSHPFVTKESSSATEELVGYALEGFQASNRSFTTAVAFDEKLLSDGLRKITVEGGLRWWEWVWQFLEIEKKKKKEEEMGGTRGYGRGRITRGKCNSNSDVKTQTTSDFPCLEKYITEPYFEKHDSLLGFDFQNFMTNEIPLGLCGELQDKLSLVLRMSVTQRHLIGEGSHRHLSSSIRLSIQPESTTEPPRHLCKIILVERLPSGIFADPFELQHLLERGVFTDAAVFGDTNLELPCVVSNRSVVEVHMDVGHNILAGHYNGLEINIQLPLHARYPPLGEHRFSRVEFGKPDIFIRCNIEGKSHDQGCLFMPTGTSDESQTAVVWEIPCGIKEHSEVVSFVTFISAVLSAFLIVLTSIYYPDIQKSGEI</sequence>
<keyword evidence="15" id="KW-0325">Glycoprotein</keyword>
<keyword evidence="5" id="KW-0723">Serine/threonine-protein kinase</keyword>
<feature type="domain" description="Protein kinase" evidence="23">
    <location>
        <begin position="52"/>
        <end position="322"/>
    </location>
</feature>
<dbReference type="Pfam" id="PF00069">
    <property type="entry name" value="Pkinase"/>
    <property type="match status" value="1"/>
</dbReference>
<dbReference type="GO" id="GO:0006950">
    <property type="term" value="P:response to stress"/>
    <property type="evidence" value="ECO:0007669"/>
    <property type="project" value="UniProtKB-ARBA"/>
</dbReference>
<evidence type="ECO:0000256" key="10">
    <source>
        <dbReference type="ARBA" id="ARBA00022777"/>
    </source>
</evidence>
<dbReference type="SMART" id="SM00780">
    <property type="entry name" value="PIG-X"/>
    <property type="match status" value="1"/>
</dbReference>
<dbReference type="PROSITE" id="PS00108">
    <property type="entry name" value="PROTEIN_KINASE_ST"/>
    <property type="match status" value="1"/>
</dbReference>
<keyword evidence="6" id="KW-0597">Phosphoprotein</keyword>
<dbReference type="InterPro" id="IPR000719">
    <property type="entry name" value="Prot_kinase_dom"/>
</dbReference>
<gene>
    <name evidence="24" type="ORF">TEA_027510</name>
</gene>
<dbReference type="FunFam" id="1.10.510.10:FF:000350">
    <property type="entry name" value="Mitogen-activated protein kinase 2"/>
    <property type="match status" value="1"/>
</dbReference>
<dbReference type="PANTHER" id="PTHR24361">
    <property type="entry name" value="MITOGEN-ACTIVATED KINASE KINASE KINASE"/>
    <property type="match status" value="1"/>
</dbReference>
<dbReference type="EMBL" id="SDRB02005911">
    <property type="protein sequence ID" value="THG13360.1"/>
    <property type="molecule type" value="Genomic_DNA"/>
</dbReference>
<keyword evidence="7" id="KW-0808">Transferase</keyword>
<dbReference type="InterPro" id="IPR008271">
    <property type="entry name" value="Ser/Thr_kinase_AS"/>
</dbReference>
<evidence type="ECO:0000256" key="13">
    <source>
        <dbReference type="ARBA" id="ARBA00022989"/>
    </source>
</evidence>
<evidence type="ECO:0000256" key="9">
    <source>
        <dbReference type="ARBA" id="ARBA00022741"/>
    </source>
</evidence>
<dbReference type="Gene3D" id="1.10.510.10">
    <property type="entry name" value="Transferase(Phosphotransferase) domain 1"/>
    <property type="match status" value="1"/>
</dbReference>
<dbReference type="GO" id="GO:0004674">
    <property type="term" value="F:protein serine/threonine kinase activity"/>
    <property type="evidence" value="ECO:0007669"/>
    <property type="project" value="UniProtKB-KW"/>
</dbReference>
<dbReference type="GO" id="GO:0004708">
    <property type="term" value="F:MAP kinase kinase activity"/>
    <property type="evidence" value="ECO:0007669"/>
    <property type="project" value="UniProtKB-EC"/>
</dbReference>
<evidence type="ECO:0000256" key="11">
    <source>
        <dbReference type="ARBA" id="ARBA00022824"/>
    </source>
</evidence>
<organism evidence="24 25">
    <name type="scientific">Camellia sinensis var. sinensis</name>
    <name type="common">China tea</name>
    <dbReference type="NCBI Taxonomy" id="542762"/>
    <lineage>
        <taxon>Eukaryota</taxon>
        <taxon>Viridiplantae</taxon>
        <taxon>Streptophyta</taxon>
        <taxon>Embryophyta</taxon>
        <taxon>Tracheophyta</taxon>
        <taxon>Spermatophyta</taxon>
        <taxon>Magnoliopsida</taxon>
        <taxon>eudicotyledons</taxon>
        <taxon>Gunneridae</taxon>
        <taxon>Pentapetalae</taxon>
        <taxon>asterids</taxon>
        <taxon>Ericales</taxon>
        <taxon>Theaceae</taxon>
        <taxon>Camellia</taxon>
    </lineage>
</organism>
<keyword evidence="10" id="KW-0418">Kinase</keyword>
<keyword evidence="12 21" id="KW-0067">ATP-binding</keyword>
<keyword evidence="13 22" id="KW-1133">Transmembrane helix</keyword>
<comment type="similarity">
    <text evidence="16">Belongs to the protein kinase superfamily. STE Ser/Thr protein kinase family. MAP kinase kinase subfamily.</text>
</comment>
<feature type="transmembrane region" description="Helical" evidence="22">
    <location>
        <begin position="653"/>
        <end position="676"/>
    </location>
</feature>
<comment type="catalytic activity">
    <reaction evidence="20">
        <text>L-tyrosyl-[protein] + ATP = O-phospho-L-tyrosyl-[protein] + ADP + H(+)</text>
        <dbReference type="Rhea" id="RHEA:10596"/>
        <dbReference type="Rhea" id="RHEA-COMP:10136"/>
        <dbReference type="Rhea" id="RHEA-COMP:20101"/>
        <dbReference type="ChEBI" id="CHEBI:15378"/>
        <dbReference type="ChEBI" id="CHEBI:30616"/>
        <dbReference type="ChEBI" id="CHEBI:46858"/>
        <dbReference type="ChEBI" id="CHEBI:61978"/>
        <dbReference type="ChEBI" id="CHEBI:456216"/>
        <dbReference type="EC" id="2.7.12.2"/>
    </reaction>
</comment>
<dbReference type="InterPro" id="IPR013233">
    <property type="entry name" value="PIG-X/PBN1"/>
</dbReference>
<dbReference type="GO" id="GO:0006506">
    <property type="term" value="P:GPI anchor biosynthetic process"/>
    <property type="evidence" value="ECO:0007669"/>
    <property type="project" value="UniProtKB-UniPathway"/>
</dbReference>
<evidence type="ECO:0000256" key="20">
    <source>
        <dbReference type="ARBA" id="ARBA00051693"/>
    </source>
</evidence>
<dbReference type="Proteomes" id="UP000306102">
    <property type="component" value="Unassembled WGS sequence"/>
</dbReference>
<dbReference type="Pfam" id="PF08320">
    <property type="entry name" value="PIG-X"/>
    <property type="match status" value="1"/>
</dbReference>
<evidence type="ECO:0000256" key="6">
    <source>
        <dbReference type="ARBA" id="ARBA00022553"/>
    </source>
</evidence>
<comment type="pathway">
    <text evidence="2">Glycolipid biosynthesis; glycosylphosphatidylinositol-anchor biosynthesis.</text>
</comment>
<evidence type="ECO:0000256" key="7">
    <source>
        <dbReference type="ARBA" id="ARBA00022679"/>
    </source>
</evidence>
<evidence type="ECO:0000256" key="16">
    <source>
        <dbReference type="ARBA" id="ARBA00038035"/>
    </source>
</evidence>
<dbReference type="GO" id="GO:0051707">
    <property type="term" value="P:response to other organism"/>
    <property type="evidence" value="ECO:0007669"/>
    <property type="project" value="UniProtKB-ARBA"/>
</dbReference>
<comment type="subcellular location">
    <subcellularLocation>
        <location evidence="1">Endoplasmic reticulum membrane</location>
        <topology evidence="1">Single-pass membrane protein</topology>
    </subcellularLocation>
</comment>
<comment type="similarity">
    <text evidence="3">Belongs to the PIGX family.</text>
</comment>
<evidence type="ECO:0000256" key="14">
    <source>
        <dbReference type="ARBA" id="ARBA00023136"/>
    </source>
</evidence>
<dbReference type="SMART" id="SM00220">
    <property type="entry name" value="S_TKc"/>
    <property type="match status" value="1"/>
</dbReference>
<evidence type="ECO:0000313" key="24">
    <source>
        <dbReference type="EMBL" id="THG13360.1"/>
    </source>
</evidence>
<evidence type="ECO:0000256" key="4">
    <source>
        <dbReference type="ARBA" id="ARBA00022502"/>
    </source>
</evidence>
<dbReference type="InterPro" id="IPR017441">
    <property type="entry name" value="Protein_kinase_ATP_BS"/>
</dbReference>
<dbReference type="STRING" id="542762.A0A4S4EAZ9"/>
<keyword evidence="11" id="KW-0256">Endoplasmic reticulum</keyword>
<evidence type="ECO:0000256" key="5">
    <source>
        <dbReference type="ARBA" id="ARBA00022527"/>
    </source>
</evidence>
<evidence type="ECO:0000256" key="3">
    <source>
        <dbReference type="ARBA" id="ARBA00010345"/>
    </source>
</evidence>
<keyword evidence="9 21" id="KW-0547">Nucleotide-binding</keyword>
<dbReference type="UniPathway" id="UPA00196"/>
<evidence type="ECO:0000256" key="15">
    <source>
        <dbReference type="ARBA" id="ARBA00023180"/>
    </source>
</evidence>
<comment type="catalytic activity">
    <reaction evidence="18">
        <text>L-seryl-[protein] + ATP = O-phospho-L-seryl-[protein] + ADP + H(+)</text>
        <dbReference type="Rhea" id="RHEA:17989"/>
        <dbReference type="Rhea" id="RHEA-COMP:9863"/>
        <dbReference type="Rhea" id="RHEA-COMP:11604"/>
        <dbReference type="ChEBI" id="CHEBI:15378"/>
        <dbReference type="ChEBI" id="CHEBI:29999"/>
        <dbReference type="ChEBI" id="CHEBI:30616"/>
        <dbReference type="ChEBI" id="CHEBI:83421"/>
        <dbReference type="ChEBI" id="CHEBI:456216"/>
        <dbReference type="EC" id="2.7.12.2"/>
    </reaction>
</comment>
<accession>A0A4S4EAZ9</accession>
<evidence type="ECO:0000256" key="1">
    <source>
        <dbReference type="ARBA" id="ARBA00004389"/>
    </source>
</evidence>
<dbReference type="InterPro" id="IPR011009">
    <property type="entry name" value="Kinase-like_dom_sf"/>
</dbReference>
<dbReference type="PROSITE" id="PS50011">
    <property type="entry name" value="PROTEIN_KINASE_DOM"/>
    <property type="match status" value="1"/>
</dbReference>
<reference evidence="24 25" key="1">
    <citation type="journal article" date="2018" name="Proc. Natl. Acad. Sci. U.S.A.">
        <title>Draft genome sequence of Camellia sinensis var. sinensis provides insights into the evolution of the tea genome and tea quality.</title>
        <authorList>
            <person name="Wei C."/>
            <person name="Yang H."/>
            <person name="Wang S."/>
            <person name="Zhao J."/>
            <person name="Liu C."/>
            <person name="Gao L."/>
            <person name="Xia E."/>
            <person name="Lu Y."/>
            <person name="Tai Y."/>
            <person name="She G."/>
            <person name="Sun J."/>
            <person name="Cao H."/>
            <person name="Tong W."/>
            <person name="Gao Q."/>
            <person name="Li Y."/>
            <person name="Deng W."/>
            <person name="Jiang X."/>
            <person name="Wang W."/>
            <person name="Chen Q."/>
            <person name="Zhang S."/>
            <person name="Li H."/>
            <person name="Wu J."/>
            <person name="Wang P."/>
            <person name="Li P."/>
            <person name="Shi C."/>
            <person name="Zheng F."/>
            <person name="Jian J."/>
            <person name="Huang B."/>
            <person name="Shan D."/>
            <person name="Shi M."/>
            <person name="Fang C."/>
            <person name="Yue Y."/>
            <person name="Li F."/>
            <person name="Li D."/>
            <person name="Wei S."/>
            <person name="Han B."/>
            <person name="Jiang C."/>
            <person name="Yin Y."/>
            <person name="Xia T."/>
            <person name="Zhang Z."/>
            <person name="Bennetzen J.L."/>
            <person name="Zhao S."/>
            <person name="Wan X."/>
        </authorList>
    </citation>
    <scope>NUCLEOTIDE SEQUENCE [LARGE SCALE GENOMIC DNA]</scope>
    <source>
        <strain evidence="25">cv. Shuchazao</strain>
        <tissue evidence="24">Leaf</tissue>
    </source>
</reference>
<dbReference type="AlphaFoldDB" id="A0A4S4EAZ9"/>